<dbReference type="AlphaFoldDB" id="A0AAV4MZN1"/>
<evidence type="ECO:0000313" key="2">
    <source>
        <dbReference type="Proteomes" id="UP001054837"/>
    </source>
</evidence>
<dbReference type="Proteomes" id="UP001054837">
    <property type="component" value="Unassembled WGS sequence"/>
</dbReference>
<evidence type="ECO:0000313" key="1">
    <source>
        <dbReference type="EMBL" id="GIX77818.1"/>
    </source>
</evidence>
<sequence>MSTLSLCVQHRKVIRSNQLHLIPPDGTVPSEKDRLLYKWVIQTDQNISVTTYTSVPLMQTEVLLVPGILTVSVSVNNKATSQISFPKLHAPISGIVLQRAIIPRLPNFKLMRQPSLPVEPFLSFYSLGKLPRFPPHQLARYLETLDDNGDIHYL</sequence>
<dbReference type="EMBL" id="BPLQ01001054">
    <property type="protein sequence ID" value="GIX77818.1"/>
    <property type="molecule type" value="Genomic_DNA"/>
</dbReference>
<gene>
    <name evidence="1" type="primary">AVEN_4822_1</name>
    <name evidence="1" type="ORF">CDAR_85121</name>
</gene>
<comment type="caution">
    <text evidence="1">The sequence shown here is derived from an EMBL/GenBank/DDBJ whole genome shotgun (WGS) entry which is preliminary data.</text>
</comment>
<proteinExistence type="predicted"/>
<reference evidence="1 2" key="1">
    <citation type="submission" date="2021-06" db="EMBL/GenBank/DDBJ databases">
        <title>Caerostris darwini draft genome.</title>
        <authorList>
            <person name="Kono N."/>
            <person name="Arakawa K."/>
        </authorList>
    </citation>
    <scope>NUCLEOTIDE SEQUENCE [LARGE SCALE GENOMIC DNA]</scope>
</reference>
<organism evidence="1 2">
    <name type="scientific">Caerostris darwini</name>
    <dbReference type="NCBI Taxonomy" id="1538125"/>
    <lineage>
        <taxon>Eukaryota</taxon>
        <taxon>Metazoa</taxon>
        <taxon>Ecdysozoa</taxon>
        <taxon>Arthropoda</taxon>
        <taxon>Chelicerata</taxon>
        <taxon>Arachnida</taxon>
        <taxon>Araneae</taxon>
        <taxon>Araneomorphae</taxon>
        <taxon>Entelegynae</taxon>
        <taxon>Araneoidea</taxon>
        <taxon>Araneidae</taxon>
        <taxon>Caerostris</taxon>
    </lineage>
</organism>
<name>A0AAV4MZN1_9ARAC</name>
<accession>A0AAV4MZN1</accession>
<keyword evidence="2" id="KW-1185">Reference proteome</keyword>
<protein>
    <submittedName>
        <fullName evidence="1">Uncharacterized protein</fullName>
    </submittedName>
</protein>